<dbReference type="RefSeq" id="WP_311985631.1">
    <property type="nucleotide sequence ID" value="NZ_JARQBZ010000030.1"/>
</dbReference>
<dbReference type="InterPro" id="IPR036188">
    <property type="entry name" value="FAD/NAD-bd_sf"/>
</dbReference>
<dbReference type="PRINTS" id="PR00368">
    <property type="entry name" value="FADPNR"/>
</dbReference>
<keyword evidence="4" id="KW-0560">Oxidoreductase</keyword>
<dbReference type="InterPro" id="IPR050097">
    <property type="entry name" value="Ferredoxin-NADP_redctase_2"/>
</dbReference>
<dbReference type="InterPro" id="IPR044142">
    <property type="entry name" value="AhpF_NTD_N"/>
</dbReference>
<feature type="domain" description="FAD/NAD(P)-binding" evidence="6">
    <location>
        <begin position="6"/>
        <end position="299"/>
    </location>
</feature>
<dbReference type="EMBL" id="JARQBZ010000030">
    <property type="protein sequence ID" value="MDT2834950.1"/>
    <property type="molecule type" value="Genomic_DNA"/>
</dbReference>
<evidence type="ECO:0000313" key="8">
    <source>
        <dbReference type="EMBL" id="MDT2834950.1"/>
    </source>
</evidence>
<protein>
    <submittedName>
        <fullName evidence="8">FAD-dependent oxidoreductase</fullName>
    </submittedName>
</protein>
<comment type="cofactor">
    <cofactor evidence="1">
        <name>FAD</name>
        <dbReference type="ChEBI" id="CHEBI:57692"/>
    </cofactor>
</comment>
<dbReference type="InterPro" id="IPR012336">
    <property type="entry name" value="Thioredoxin-like_fold"/>
</dbReference>
<evidence type="ECO:0000256" key="5">
    <source>
        <dbReference type="SAM" id="MobiDB-lite"/>
    </source>
</evidence>
<accession>A0AAW8U5M6</accession>
<dbReference type="InterPro" id="IPR023753">
    <property type="entry name" value="FAD/NAD-binding_dom"/>
</dbReference>
<dbReference type="SUPFAM" id="SSF51905">
    <property type="entry name" value="FAD/NAD(P)-binding domain"/>
    <property type="match status" value="1"/>
</dbReference>
<dbReference type="NCBIfam" id="TIGR03143">
    <property type="entry name" value="AhpF_homolog"/>
    <property type="match status" value="1"/>
</dbReference>
<proteinExistence type="predicted"/>
<dbReference type="InterPro" id="IPR017561">
    <property type="entry name" value="AhpF_homologue_put"/>
</dbReference>
<dbReference type="SUPFAM" id="SSF52833">
    <property type="entry name" value="Thioredoxin-like"/>
    <property type="match status" value="2"/>
</dbReference>
<dbReference type="Gene3D" id="3.50.50.60">
    <property type="entry name" value="FAD/NAD(P)-binding domain"/>
    <property type="match status" value="2"/>
</dbReference>
<dbReference type="CDD" id="cd02974">
    <property type="entry name" value="AhpF_NTD_N"/>
    <property type="match status" value="1"/>
</dbReference>
<evidence type="ECO:0000313" key="9">
    <source>
        <dbReference type="Proteomes" id="UP001268577"/>
    </source>
</evidence>
<dbReference type="Pfam" id="PF13192">
    <property type="entry name" value="Thioredoxin_3"/>
    <property type="match status" value="1"/>
</dbReference>
<dbReference type="PRINTS" id="PR00469">
    <property type="entry name" value="PNDRDTASEII"/>
</dbReference>
<evidence type="ECO:0000259" key="6">
    <source>
        <dbReference type="Pfam" id="PF07992"/>
    </source>
</evidence>
<organism evidence="8 9">
    <name type="scientific">Vagococcus carniphilus</name>
    <dbReference type="NCBI Taxonomy" id="218144"/>
    <lineage>
        <taxon>Bacteria</taxon>
        <taxon>Bacillati</taxon>
        <taxon>Bacillota</taxon>
        <taxon>Bacilli</taxon>
        <taxon>Lactobacillales</taxon>
        <taxon>Enterococcaceae</taxon>
        <taxon>Vagococcus</taxon>
    </lineage>
</organism>
<dbReference type="PANTHER" id="PTHR48105">
    <property type="entry name" value="THIOREDOXIN REDUCTASE 1-RELATED-RELATED"/>
    <property type="match status" value="1"/>
</dbReference>
<evidence type="ECO:0000256" key="2">
    <source>
        <dbReference type="ARBA" id="ARBA00011738"/>
    </source>
</evidence>
<sequence length="558" mass="60608">MTEKIYDLAIIGAGAAALSAGIYAGRSMLDTIIIEKDKIGGQTVTTSTIANYPGVKDATGPALIEEMREQAEIFGCEFITKEIVETKLVDDVKVLVDKNGQEIKAYAVIVATGTSRNKIGFPGEIEYTGRGIAYCSTCDGELFTGMDVFVLGGGFAAAEESVYLTRYAKKVHMIIREPDFTCAPATANLAKEHPNIEITYNTEVKEISGDGVLQKAIFVNNETGEESVFEASEEDGSFGMFVFAGSSPNTKLVKEQLELDGRGFVPTNDNMETNVEGVYAAGDLRVKELRQIVTATSDGAIAATKAQQYVEKLKEKLGIEVTVIAKPKETKKAQPKEVKKETSNQNTSGGWFPDAMKEQLKGIFGKLTKSVTLLHVLDASNPKSVELASFAKEFSSLSDKMIYRSVDKGEDVALEESVQLTRMPSLAILNENNEFTGIKFSGIPSGHELNSLVLAVYNVGSQGQEIDATVKERIEQLKVNKIEICVSLTCHLCPDVVAACQRIASINHNVTAEMIDTSLFPELKKEKKIMSVPAMIINGEKVVFGSKNMDEILAELEN</sequence>
<feature type="compositionally biased region" description="Basic and acidic residues" evidence="5">
    <location>
        <begin position="330"/>
        <end position="342"/>
    </location>
</feature>
<dbReference type="InterPro" id="IPR044141">
    <property type="entry name" value="AhpF_NTD_C"/>
</dbReference>
<dbReference type="Proteomes" id="UP001268577">
    <property type="component" value="Unassembled WGS sequence"/>
</dbReference>
<dbReference type="CDD" id="cd03026">
    <property type="entry name" value="AhpF_NTD_C"/>
    <property type="match status" value="1"/>
</dbReference>
<dbReference type="InterPro" id="IPR036249">
    <property type="entry name" value="Thioredoxin-like_sf"/>
</dbReference>
<evidence type="ECO:0000259" key="7">
    <source>
        <dbReference type="Pfam" id="PF13192"/>
    </source>
</evidence>
<dbReference type="Gene3D" id="3.40.30.80">
    <property type="match status" value="1"/>
</dbReference>
<gene>
    <name evidence="8" type="ORF">P7H70_12965</name>
</gene>
<keyword evidence="3" id="KW-0285">Flavoprotein</keyword>
<dbReference type="GO" id="GO:0016491">
    <property type="term" value="F:oxidoreductase activity"/>
    <property type="evidence" value="ECO:0007669"/>
    <property type="project" value="UniProtKB-KW"/>
</dbReference>
<dbReference type="AlphaFoldDB" id="A0AAW8U5M6"/>
<name>A0AAW8U5M6_9ENTE</name>
<evidence type="ECO:0000256" key="1">
    <source>
        <dbReference type="ARBA" id="ARBA00001974"/>
    </source>
</evidence>
<feature type="domain" description="Thioredoxin-like fold" evidence="7">
    <location>
        <begin position="481"/>
        <end position="550"/>
    </location>
</feature>
<evidence type="ECO:0000256" key="3">
    <source>
        <dbReference type="ARBA" id="ARBA00022630"/>
    </source>
</evidence>
<comment type="caution">
    <text evidence="8">The sequence shown here is derived from an EMBL/GenBank/DDBJ whole genome shotgun (WGS) entry which is preliminary data.</text>
</comment>
<evidence type="ECO:0000256" key="4">
    <source>
        <dbReference type="ARBA" id="ARBA00023002"/>
    </source>
</evidence>
<feature type="region of interest" description="Disordered" evidence="5">
    <location>
        <begin position="330"/>
        <end position="351"/>
    </location>
</feature>
<dbReference type="Pfam" id="PF07992">
    <property type="entry name" value="Pyr_redox_2"/>
    <property type="match status" value="1"/>
</dbReference>
<reference evidence="8" key="1">
    <citation type="submission" date="2023-03" db="EMBL/GenBank/DDBJ databases">
        <authorList>
            <person name="Shen W."/>
            <person name="Cai J."/>
        </authorList>
    </citation>
    <scope>NUCLEOTIDE SEQUENCE</scope>
    <source>
        <strain evidence="8">P96-3</strain>
    </source>
</reference>
<comment type="subunit">
    <text evidence="2">Homodimer.</text>
</comment>